<sequence length="149" mass="16955">MGKSEEAEEKAPPSYQENVEVTTIQPTSTNEIQPVIVQTAPQVIMTQPKTWKRPWQSISWCDSECCLACWALPCYFGRVYAKFEGEETFCGKCCLRCYCPWFCWIGTEMALQNRIAARQGVQAPNAGCLAMYFCEPCVLASMYYELLDN</sequence>
<name>A0ABN7SYY5_OIKDI</name>
<organism evidence="1 2">
    <name type="scientific">Oikopleura dioica</name>
    <name type="common">Tunicate</name>
    <dbReference type="NCBI Taxonomy" id="34765"/>
    <lineage>
        <taxon>Eukaryota</taxon>
        <taxon>Metazoa</taxon>
        <taxon>Chordata</taxon>
        <taxon>Tunicata</taxon>
        <taxon>Appendicularia</taxon>
        <taxon>Copelata</taxon>
        <taxon>Oikopleuridae</taxon>
        <taxon>Oikopleura</taxon>
    </lineage>
</organism>
<gene>
    <name evidence="1" type="ORF">OKIOD_LOCUS13860</name>
</gene>
<dbReference type="EMBL" id="OU015567">
    <property type="protein sequence ID" value="CAG5110721.1"/>
    <property type="molecule type" value="Genomic_DNA"/>
</dbReference>
<evidence type="ECO:0000313" key="1">
    <source>
        <dbReference type="EMBL" id="CAG5110721.1"/>
    </source>
</evidence>
<evidence type="ECO:0000313" key="2">
    <source>
        <dbReference type="Proteomes" id="UP001158576"/>
    </source>
</evidence>
<protein>
    <submittedName>
        <fullName evidence="1">Oidioi.mRNA.OKI2018_I69.chr2.g5095.t1.cds</fullName>
    </submittedName>
</protein>
<proteinExistence type="predicted"/>
<keyword evidence="2" id="KW-1185">Reference proteome</keyword>
<dbReference type="Proteomes" id="UP001158576">
    <property type="component" value="Chromosome 2"/>
</dbReference>
<accession>A0ABN7SYY5</accession>
<reference evidence="1 2" key="1">
    <citation type="submission" date="2021-04" db="EMBL/GenBank/DDBJ databases">
        <authorList>
            <person name="Bliznina A."/>
        </authorList>
    </citation>
    <scope>NUCLEOTIDE SEQUENCE [LARGE SCALE GENOMIC DNA]</scope>
</reference>